<dbReference type="PRINTS" id="PR00411">
    <property type="entry name" value="PNDRDTASEI"/>
</dbReference>
<feature type="transmembrane region" description="Helical" evidence="10">
    <location>
        <begin position="201"/>
        <end position="223"/>
    </location>
</feature>
<dbReference type="InterPro" id="IPR023753">
    <property type="entry name" value="FAD/NAD-binding_dom"/>
</dbReference>
<evidence type="ECO:0000313" key="14">
    <source>
        <dbReference type="EMBL" id="MDT0619135.1"/>
    </source>
</evidence>
<dbReference type="InterPro" id="IPR012999">
    <property type="entry name" value="Pyr_OxRdtase_I_AS"/>
</dbReference>
<accession>A0ABU3B9I4</accession>
<keyword evidence="10" id="KW-1133">Transmembrane helix</keyword>
<keyword evidence="7" id="KW-1015">Disulfide bond</keyword>
<evidence type="ECO:0000256" key="4">
    <source>
        <dbReference type="ARBA" id="ARBA00022827"/>
    </source>
</evidence>
<feature type="transmembrane region" description="Helical" evidence="10">
    <location>
        <begin position="92"/>
        <end position="118"/>
    </location>
</feature>
<evidence type="ECO:0000256" key="9">
    <source>
        <dbReference type="RuleBase" id="RU003691"/>
    </source>
</evidence>
<evidence type="ECO:0000259" key="13">
    <source>
        <dbReference type="Pfam" id="PF09335"/>
    </source>
</evidence>
<evidence type="ECO:0000259" key="11">
    <source>
        <dbReference type="Pfam" id="PF02852"/>
    </source>
</evidence>
<comment type="similarity">
    <text evidence="2 9">Belongs to the class-I pyridine nucleotide-disulfide oxidoreductase family.</text>
</comment>
<dbReference type="PANTHER" id="PTHR43014:SF2">
    <property type="entry name" value="MERCURIC REDUCTASE"/>
    <property type="match status" value="1"/>
</dbReference>
<evidence type="ECO:0000256" key="5">
    <source>
        <dbReference type="ARBA" id="ARBA00022857"/>
    </source>
</evidence>
<evidence type="ECO:0000256" key="6">
    <source>
        <dbReference type="ARBA" id="ARBA00023002"/>
    </source>
</evidence>
<gene>
    <name evidence="14" type="ORF">RM531_11680</name>
</gene>
<dbReference type="InterPro" id="IPR036188">
    <property type="entry name" value="FAD/NAD-bd_sf"/>
</dbReference>
<name>A0ABU3B9I4_9GAMM</name>
<feature type="domain" description="FAD/NAD(P)-binding" evidence="12">
    <location>
        <begin position="248"/>
        <end position="563"/>
    </location>
</feature>
<evidence type="ECO:0000256" key="10">
    <source>
        <dbReference type="SAM" id="Phobius"/>
    </source>
</evidence>
<feature type="transmembrane region" description="Helical" evidence="10">
    <location>
        <begin position="143"/>
        <end position="165"/>
    </location>
</feature>
<dbReference type="PRINTS" id="PR00368">
    <property type="entry name" value="FADPNR"/>
</dbReference>
<reference evidence="14 15" key="1">
    <citation type="submission" date="2023-09" db="EMBL/GenBank/DDBJ databases">
        <authorList>
            <person name="Rey-Velasco X."/>
        </authorList>
    </citation>
    <scope>NUCLEOTIDE SEQUENCE [LARGE SCALE GENOMIC DNA]</scope>
    <source>
        <strain evidence="14 15">P385</strain>
    </source>
</reference>
<comment type="cofactor">
    <cofactor evidence="1">
        <name>FAD</name>
        <dbReference type="ChEBI" id="CHEBI:57692"/>
    </cofactor>
</comment>
<evidence type="ECO:0000256" key="1">
    <source>
        <dbReference type="ARBA" id="ARBA00001974"/>
    </source>
</evidence>
<dbReference type="EMBL" id="JAVRHY010000011">
    <property type="protein sequence ID" value="MDT0619135.1"/>
    <property type="molecule type" value="Genomic_DNA"/>
</dbReference>
<keyword evidence="8 9" id="KW-0676">Redox-active center</keyword>
<evidence type="ECO:0000256" key="8">
    <source>
        <dbReference type="ARBA" id="ARBA00023284"/>
    </source>
</evidence>
<dbReference type="PROSITE" id="PS00076">
    <property type="entry name" value="PYRIDINE_REDOX_1"/>
    <property type="match status" value="1"/>
</dbReference>
<feature type="transmembrane region" description="Helical" evidence="10">
    <location>
        <begin position="249"/>
        <end position="270"/>
    </location>
</feature>
<keyword evidence="10" id="KW-0472">Membrane</keyword>
<proteinExistence type="inferred from homology"/>
<dbReference type="Gene3D" id="3.30.390.30">
    <property type="match status" value="1"/>
</dbReference>
<dbReference type="SUPFAM" id="SSF55424">
    <property type="entry name" value="FAD/NAD-linked reductases, dimerisation (C-terminal) domain"/>
    <property type="match status" value="1"/>
</dbReference>
<dbReference type="InterPro" id="IPR004099">
    <property type="entry name" value="Pyr_nucl-diS_OxRdtase_dimer"/>
</dbReference>
<keyword evidence="15" id="KW-1185">Reference proteome</keyword>
<feature type="domain" description="Pyridine nucleotide-disulphide oxidoreductase dimerisation" evidence="11">
    <location>
        <begin position="585"/>
        <end position="691"/>
    </location>
</feature>
<dbReference type="PANTHER" id="PTHR43014">
    <property type="entry name" value="MERCURIC REDUCTASE"/>
    <property type="match status" value="1"/>
</dbReference>
<keyword evidence="3 9" id="KW-0285">Flavoprotein</keyword>
<dbReference type="Pfam" id="PF07992">
    <property type="entry name" value="Pyr_redox_2"/>
    <property type="match status" value="1"/>
</dbReference>
<evidence type="ECO:0000256" key="2">
    <source>
        <dbReference type="ARBA" id="ARBA00007532"/>
    </source>
</evidence>
<protein>
    <submittedName>
        <fullName evidence="14">FAD-dependent oxidoreductase</fullName>
    </submittedName>
</protein>
<evidence type="ECO:0000313" key="15">
    <source>
        <dbReference type="Proteomes" id="UP001259982"/>
    </source>
</evidence>
<dbReference type="Pfam" id="PF02852">
    <property type="entry name" value="Pyr_redox_dim"/>
    <property type="match status" value="1"/>
</dbReference>
<dbReference type="SUPFAM" id="SSF51905">
    <property type="entry name" value="FAD/NAD(P)-binding domain"/>
    <property type="match status" value="1"/>
</dbReference>
<feature type="transmembrane region" description="Helical" evidence="10">
    <location>
        <begin position="6"/>
        <end position="22"/>
    </location>
</feature>
<dbReference type="Proteomes" id="UP001259982">
    <property type="component" value="Unassembled WGS sequence"/>
</dbReference>
<evidence type="ECO:0000256" key="7">
    <source>
        <dbReference type="ARBA" id="ARBA00023157"/>
    </source>
</evidence>
<evidence type="ECO:0000259" key="12">
    <source>
        <dbReference type="Pfam" id="PF07992"/>
    </source>
</evidence>
<keyword evidence="5" id="KW-0521">NADP</keyword>
<keyword evidence="4 9" id="KW-0274">FAD</keyword>
<dbReference type="RefSeq" id="WP_311659473.1">
    <property type="nucleotide sequence ID" value="NZ_JAVRHY010000011.1"/>
</dbReference>
<keyword evidence="6 9" id="KW-0560">Oxidoreductase</keyword>
<dbReference type="InterPro" id="IPR032816">
    <property type="entry name" value="VTT_dom"/>
</dbReference>
<feature type="transmembrane region" description="Helical" evidence="10">
    <location>
        <begin position="58"/>
        <end position="80"/>
    </location>
</feature>
<organism evidence="14 15">
    <name type="scientific">Spectribacter acetivorans</name>
    <dbReference type="NCBI Taxonomy" id="3075603"/>
    <lineage>
        <taxon>Bacteria</taxon>
        <taxon>Pseudomonadati</taxon>
        <taxon>Pseudomonadota</taxon>
        <taxon>Gammaproteobacteria</taxon>
        <taxon>Salinisphaerales</taxon>
        <taxon>Salinisphaeraceae</taxon>
        <taxon>Spectribacter</taxon>
    </lineage>
</organism>
<keyword evidence="10" id="KW-0812">Transmembrane</keyword>
<dbReference type="InterPro" id="IPR016156">
    <property type="entry name" value="FAD/NAD-linked_Rdtase_dimer_sf"/>
</dbReference>
<dbReference type="Gene3D" id="3.50.50.60">
    <property type="entry name" value="FAD/NAD(P)-binding domain"/>
    <property type="match status" value="2"/>
</dbReference>
<feature type="domain" description="VTT" evidence="13">
    <location>
        <begin position="80"/>
        <end position="193"/>
    </location>
</feature>
<comment type="caution">
    <text evidence="14">The sequence shown here is derived from an EMBL/GenBank/DDBJ whole genome shotgun (WGS) entry which is preliminary data.</text>
</comment>
<evidence type="ECO:0000256" key="3">
    <source>
        <dbReference type="ARBA" id="ARBA00022630"/>
    </source>
</evidence>
<dbReference type="Pfam" id="PF09335">
    <property type="entry name" value="VTT_dom"/>
    <property type="match status" value="1"/>
</dbReference>
<sequence>MTFTRLLLVAGIAGLLTAWFLLDPGRWLGGACEGQLFSLACLDAQRGAIEGLRQEMPVLLAAAFFTVYVLVTALSIPGAAVMTLATGAVFGLGWGLLIVSFASSVGATLAFLVARFLLRDGVQRRFGRRLTAINRGVEKDGAFYLFALRLVPAFPFFVINLAMGLTPIRTATFYVVSQIGMLPGTVVYVNAGTQLGQVESLGGILSPGLIGSFVLLGLFPLVARKGLEWFRSRQALRGYRRPARFDRNLIVIGAGSGGLVAAYIAAAVKAKVTLIERDRMGGDCLNTGCVPSKALLKTARFLHDVKRSEAFGVHTASAEFDFGQVMDRVRDVVGRIEPHDSVERYEGLGVECLQASARLVDPWTVELDDGRRLTARAIVLATGAEPLIPPIEGIESVAVLTSDNLWDLRELPERLVVLGGGPIGCEMTQAFARLGSRVTQVEMLDRLMMPEDPEIAAGLQQRLEAEGVDVRTGHRAVAVRVTDGRQVLVCEHGGETMEIEFDRLLVAVGRAARLEGFGLAELGIEADRTIGVNEFLQTTIPTIYACGDAIAPYQFTHVAAHEAWFAAVNGLFGTFRKFRVDYSVIPWVTFTDPEIAHVGHNETSAAGEGIEYEVTTYGIDDLDRAITDSDARGLVKVLTEPGADRVLGATIMGPHAGELIAEFVTAMKQGIGLNKILGTIHAYPTYVEANKFAAGEWKRAHAPAWALAFLSRLHAWRL</sequence>